<dbReference type="EMBL" id="JAAECE010000008">
    <property type="protein sequence ID" value="KAF1798007.1"/>
    <property type="molecule type" value="Genomic_DNA"/>
</dbReference>
<reference evidence="2 3" key="1">
    <citation type="submission" date="2019-09" db="EMBL/GenBank/DDBJ databases">
        <authorList>
            <consortium name="DOE Joint Genome Institute"/>
            <person name="Mondo S.J."/>
            <person name="Navarro-Mendoza M.I."/>
            <person name="Perez-Arques C."/>
            <person name="Panchal S."/>
            <person name="Nicolas F.E."/>
            <person name="Ganguly P."/>
            <person name="Pangilinan J."/>
            <person name="Grigoriev I."/>
            <person name="Heitman J."/>
            <person name="Sanya K."/>
            <person name="Garre V."/>
        </authorList>
    </citation>
    <scope>NUCLEOTIDE SEQUENCE [LARGE SCALE GENOMIC DNA]</scope>
    <source>
        <strain evidence="2 3">MU402</strain>
    </source>
</reference>
<feature type="region of interest" description="Disordered" evidence="1">
    <location>
        <begin position="263"/>
        <end position="547"/>
    </location>
</feature>
<organism evidence="2 3">
    <name type="scientific">Mucor circinelloides f. lusitanicus</name>
    <name type="common">Mucor racemosus var. lusitanicus</name>
    <dbReference type="NCBI Taxonomy" id="29924"/>
    <lineage>
        <taxon>Eukaryota</taxon>
        <taxon>Fungi</taxon>
        <taxon>Fungi incertae sedis</taxon>
        <taxon>Mucoromycota</taxon>
        <taxon>Mucoromycotina</taxon>
        <taxon>Mucoromycetes</taxon>
        <taxon>Mucorales</taxon>
        <taxon>Mucorineae</taxon>
        <taxon>Mucoraceae</taxon>
        <taxon>Mucor</taxon>
    </lineage>
</organism>
<feature type="compositionally biased region" description="Pro residues" evidence="1">
    <location>
        <begin position="316"/>
        <end position="328"/>
    </location>
</feature>
<evidence type="ECO:0000313" key="2">
    <source>
        <dbReference type="EMBL" id="KAF1798007.1"/>
    </source>
</evidence>
<feature type="compositionally biased region" description="Acidic residues" evidence="1">
    <location>
        <begin position="392"/>
        <end position="407"/>
    </location>
</feature>
<feature type="compositionally biased region" description="Basic and acidic residues" evidence="1">
    <location>
        <begin position="381"/>
        <end position="391"/>
    </location>
</feature>
<gene>
    <name evidence="2" type="ORF">FB192DRAFT_1439651</name>
</gene>
<proteinExistence type="predicted"/>
<feature type="compositionally biased region" description="Low complexity" evidence="1">
    <location>
        <begin position="341"/>
        <end position="350"/>
    </location>
</feature>
<feature type="region of interest" description="Disordered" evidence="1">
    <location>
        <begin position="609"/>
        <end position="631"/>
    </location>
</feature>
<evidence type="ECO:0000256" key="1">
    <source>
        <dbReference type="SAM" id="MobiDB-lite"/>
    </source>
</evidence>
<sequence length="631" mass="70978">MSLQQKDDSKYEFQMLKFWDFTNSIPQKRPDESWFRPENVSGPSFPGQHKKKRRALRANHPLNKPAESHNHHAKPPVPEKPTGNVFDRLSTHSTISASKKTHPHPSVEKGRPAPKPHAPLQNRPPQTAATQQQDEQYQLDQDTPTEPVTDRIARIEKELALNSNTPFKRGNSNDKPSSQPSKIQKIINAQFSSLSSSLSSRQDIPRSRPTTTATTTSSKPTANHPAQTKYTPNSKAAKPAAQAHPPAAKNRRSLYNELHMQKTAQLQQNEKIRSSTPTPSSASRPSTTSQRSLYHELQYQKNSPSHQTEKEKPLTTPNPPSRPVPLPSAPQSQAPRPPSLIPQSLQLPISPQLPQPSQLPPSQAQSQLPSQPLRLSSQPPRQDDAPMKEAEEIQNDDDDTATSDFFEDLLRARKERAHAPEAPLHTEAKTSNFFDSLVKSSQERYSHSQTRSPNGLEEKESTGESPATFFGNLLKTSEKRHTIQPLQQQQRSKENAHISHDSLEKHKQPHSLHTVSQTLDRENRGEPSRASFVDMNQPNPQASYKRPSVPSHIVIATGQRKENVPQSVPAKDVLPRSTLVYATPSKQKYTLQEGRYFTDQRIAKARKALRESKERTRKWLEALSPNQPMKQ</sequence>
<feature type="compositionally biased region" description="Basic and acidic residues" evidence="1">
    <location>
        <begin position="609"/>
        <end position="620"/>
    </location>
</feature>
<feature type="compositionally biased region" description="Basic and acidic residues" evidence="1">
    <location>
        <begin position="148"/>
        <end position="159"/>
    </location>
</feature>
<feature type="compositionally biased region" description="Polar residues" evidence="1">
    <location>
        <begin position="429"/>
        <end position="440"/>
    </location>
</feature>
<feature type="compositionally biased region" description="Basic and acidic residues" evidence="1">
    <location>
        <begin position="491"/>
        <end position="506"/>
    </location>
</feature>
<feature type="compositionally biased region" description="Low complexity" evidence="1">
    <location>
        <begin position="207"/>
        <end position="222"/>
    </location>
</feature>
<feature type="region of interest" description="Disordered" evidence="1">
    <location>
        <begin position="25"/>
        <end position="250"/>
    </location>
</feature>
<feature type="compositionally biased region" description="Polar residues" evidence="1">
    <location>
        <begin position="224"/>
        <end position="234"/>
    </location>
</feature>
<protein>
    <submittedName>
        <fullName evidence="2">Uncharacterized protein</fullName>
    </submittedName>
</protein>
<feature type="compositionally biased region" description="Low complexity" evidence="1">
    <location>
        <begin position="274"/>
        <end position="292"/>
    </location>
</feature>
<evidence type="ECO:0000313" key="3">
    <source>
        <dbReference type="Proteomes" id="UP000469890"/>
    </source>
</evidence>
<name>A0A8H4BAN8_MUCCL</name>
<feature type="compositionally biased region" description="Low complexity" evidence="1">
    <location>
        <begin position="126"/>
        <end position="142"/>
    </location>
</feature>
<feature type="compositionally biased region" description="Basic residues" evidence="1">
    <location>
        <begin position="48"/>
        <end position="57"/>
    </location>
</feature>
<dbReference type="AlphaFoldDB" id="A0A8H4BAN8"/>
<dbReference type="Proteomes" id="UP000469890">
    <property type="component" value="Unassembled WGS sequence"/>
</dbReference>
<feature type="compositionally biased region" description="Polar residues" evidence="1">
    <location>
        <begin position="173"/>
        <end position="191"/>
    </location>
</feature>
<feature type="compositionally biased region" description="Low complexity" evidence="1">
    <location>
        <begin position="360"/>
        <end position="380"/>
    </location>
</feature>
<accession>A0A8H4BAN8</accession>
<feature type="compositionally biased region" description="Low complexity" evidence="1">
    <location>
        <begin position="235"/>
        <end position="248"/>
    </location>
</feature>
<comment type="caution">
    <text evidence="2">The sequence shown here is derived from an EMBL/GenBank/DDBJ whole genome shotgun (WGS) entry which is preliminary data.</text>
</comment>